<reference evidence="2" key="1">
    <citation type="submission" date="2016-10" db="EMBL/GenBank/DDBJ databases">
        <authorList>
            <person name="Varghese N."/>
            <person name="Submissions S."/>
        </authorList>
    </citation>
    <scope>NUCLEOTIDE SEQUENCE [LARGE SCALE GENOMIC DNA]</scope>
    <source>
        <strain evidence="2">DSM 45004</strain>
    </source>
</reference>
<evidence type="ECO:0000313" key="2">
    <source>
        <dbReference type="Proteomes" id="UP000198716"/>
    </source>
</evidence>
<sequence>MLPVTAETLLRRRDGTFGALDETARTRRGEYVEGAIVLTVWGVEVLDTTLWDDVDHLWGYLADMVEDLVDGKDCGTYFPDQPVELSFRNIPREHVVVSVRAGEEKRTAAAPKDALLDALRTAGNEFFDWLDHVAPVALGQERAKLNHRR</sequence>
<evidence type="ECO:0000313" key="1">
    <source>
        <dbReference type="EMBL" id="SFE32548.1"/>
    </source>
</evidence>
<organism evidence="1 2">
    <name type="scientific">Actinopolyspora alba</name>
    <dbReference type="NCBI Taxonomy" id="673379"/>
    <lineage>
        <taxon>Bacteria</taxon>
        <taxon>Bacillati</taxon>
        <taxon>Actinomycetota</taxon>
        <taxon>Actinomycetes</taxon>
        <taxon>Actinopolysporales</taxon>
        <taxon>Actinopolysporaceae</taxon>
        <taxon>Actinopolyspora</taxon>
        <taxon>Actinopolyspora alba group</taxon>
    </lineage>
</organism>
<dbReference type="EMBL" id="FOMZ01000011">
    <property type="protein sequence ID" value="SFE32548.1"/>
    <property type="molecule type" value="Genomic_DNA"/>
</dbReference>
<dbReference type="AlphaFoldDB" id="A0A1I1ZMG7"/>
<dbReference type="Proteomes" id="UP000198716">
    <property type="component" value="Unassembled WGS sequence"/>
</dbReference>
<protein>
    <submittedName>
        <fullName evidence="1">Uncharacterized protein</fullName>
    </submittedName>
</protein>
<name>A0A1I1ZMG7_9ACTN</name>
<keyword evidence="2" id="KW-1185">Reference proteome</keyword>
<proteinExistence type="predicted"/>
<accession>A0A1I1ZMG7</accession>
<gene>
    <name evidence="1" type="ORF">SAMN04487819_11129</name>
</gene>